<organism evidence="1 2">
    <name type="scientific">Mycena alexandri</name>
    <dbReference type="NCBI Taxonomy" id="1745969"/>
    <lineage>
        <taxon>Eukaryota</taxon>
        <taxon>Fungi</taxon>
        <taxon>Dikarya</taxon>
        <taxon>Basidiomycota</taxon>
        <taxon>Agaricomycotina</taxon>
        <taxon>Agaricomycetes</taxon>
        <taxon>Agaricomycetidae</taxon>
        <taxon>Agaricales</taxon>
        <taxon>Marasmiineae</taxon>
        <taxon>Mycenaceae</taxon>
        <taxon>Mycena</taxon>
    </lineage>
</organism>
<proteinExistence type="predicted"/>
<gene>
    <name evidence="1" type="ORF">C8F04DRAFT_23616</name>
</gene>
<dbReference type="AlphaFoldDB" id="A0AAD6XK25"/>
<name>A0AAD6XK25_9AGAR</name>
<evidence type="ECO:0000313" key="2">
    <source>
        <dbReference type="Proteomes" id="UP001218188"/>
    </source>
</evidence>
<reference evidence="1" key="1">
    <citation type="submission" date="2023-03" db="EMBL/GenBank/DDBJ databases">
        <title>Massive genome expansion in bonnet fungi (Mycena s.s.) driven by repeated elements and novel gene families across ecological guilds.</title>
        <authorList>
            <consortium name="Lawrence Berkeley National Laboratory"/>
            <person name="Harder C.B."/>
            <person name="Miyauchi S."/>
            <person name="Viragh M."/>
            <person name="Kuo A."/>
            <person name="Thoen E."/>
            <person name="Andreopoulos B."/>
            <person name="Lu D."/>
            <person name="Skrede I."/>
            <person name="Drula E."/>
            <person name="Henrissat B."/>
            <person name="Morin E."/>
            <person name="Kohler A."/>
            <person name="Barry K."/>
            <person name="LaButti K."/>
            <person name="Morin E."/>
            <person name="Salamov A."/>
            <person name="Lipzen A."/>
            <person name="Mereny Z."/>
            <person name="Hegedus B."/>
            <person name="Baldrian P."/>
            <person name="Stursova M."/>
            <person name="Weitz H."/>
            <person name="Taylor A."/>
            <person name="Grigoriev I.V."/>
            <person name="Nagy L.G."/>
            <person name="Martin F."/>
            <person name="Kauserud H."/>
        </authorList>
    </citation>
    <scope>NUCLEOTIDE SEQUENCE</scope>
    <source>
        <strain evidence="1">CBHHK200</strain>
    </source>
</reference>
<sequence>MLSGLRGHNDRRVQPVYIVRFNVGSLRTSCIDGEDEHTCMYSSAAGFVGTEIVRQFVDAELKLRGYSFHCTDWPLANSVYKTVQCLYTVCSGNITDNFQREDNAKITLLPAIRMSNAMVEAAIAEYPLNIRSLPPHSLEFSNGVTFPRAFDEAAASRNPVFASCAAKALGERAILEHADPISRVTSICPGGTLPLFPWPLLVRFSFPSHDSGYGPLNQAVKSTNTSSQTFPRRKLVEKLRRFFREASATVNLQEIRSTSIIRRTRARLKHCWNGLSLAPTNVIRKLLCVCGKSRMRCPEYNTCIVWCIANLQHGLNRCYDPRTCITNTSPALNNMLKGQKAVCPSYTMQLRITE</sequence>
<protein>
    <submittedName>
        <fullName evidence="1">Uncharacterized protein</fullName>
    </submittedName>
</protein>
<comment type="caution">
    <text evidence="1">The sequence shown here is derived from an EMBL/GenBank/DDBJ whole genome shotgun (WGS) entry which is preliminary data.</text>
</comment>
<keyword evidence="2" id="KW-1185">Reference proteome</keyword>
<evidence type="ECO:0000313" key="1">
    <source>
        <dbReference type="EMBL" id="KAJ7047829.1"/>
    </source>
</evidence>
<dbReference type="Proteomes" id="UP001218188">
    <property type="component" value="Unassembled WGS sequence"/>
</dbReference>
<accession>A0AAD6XK25</accession>
<dbReference type="EMBL" id="JARJCM010000001">
    <property type="protein sequence ID" value="KAJ7047829.1"/>
    <property type="molecule type" value="Genomic_DNA"/>
</dbReference>